<name>A0AAV7UD78_PLEWA</name>
<reference evidence="1" key="1">
    <citation type="journal article" date="2022" name="bioRxiv">
        <title>Sequencing and chromosome-scale assembly of the giantPleurodeles waltlgenome.</title>
        <authorList>
            <person name="Brown T."/>
            <person name="Elewa A."/>
            <person name="Iarovenko S."/>
            <person name="Subramanian E."/>
            <person name="Araus A.J."/>
            <person name="Petzold A."/>
            <person name="Susuki M."/>
            <person name="Suzuki K.-i.T."/>
            <person name="Hayashi T."/>
            <person name="Toyoda A."/>
            <person name="Oliveira C."/>
            <person name="Osipova E."/>
            <person name="Leigh N.D."/>
            <person name="Simon A."/>
            <person name="Yun M.H."/>
        </authorList>
    </citation>
    <scope>NUCLEOTIDE SEQUENCE</scope>
    <source>
        <strain evidence="1">20211129_DDA</strain>
        <tissue evidence="1">Liver</tissue>
    </source>
</reference>
<sequence length="52" mass="5838">ALSEILGAYQHSQDTMGQILDNVYDNRQLQEGQYLGVREDLQTINTTLISIA</sequence>
<dbReference type="EMBL" id="JANPWB010000005">
    <property type="protein sequence ID" value="KAJ1186266.1"/>
    <property type="molecule type" value="Genomic_DNA"/>
</dbReference>
<evidence type="ECO:0000313" key="1">
    <source>
        <dbReference type="EMBL" id="KAJ1186266.1"/>
    </source>
</evidence>
<feature type="non-terminal residue" evidence="1">
    <location>
        <position position="1"/>
    </location>
</feature>
<evidence type="ECO:0000313" key="2">
    <source>
        <dbReference type="Proteomes" id="UP001066276"/>
    </source>
</evidence>
<dbReference type="AlphaFoldDB" id="A0AAV7UD78"/>
<proteinExistence type="predicted"/>
<gene>
    <name evidence="1" type="ORF">NDU88_003049</name>
</gene>
<protein>
    <submittedName>
        <fullName evidence="1">Uncharacterized protein</fullName>
    </submittedName>
</protein>
<organism evidence="1 2">
    <name type="scientific">Pleurodeles waltl</name>
    <name type="common">Iberian ribbed newt</name>
    <dbReference type="NCBI Taxonomy" id="8319"/>
    <lineage>
        <taxon>Eukaryota</taxon>
        <taxon>Metazoa</taxon>
        <taxon>Chordata</taxon>
        <taxon>Craniata</taxon>
        <taxon>Vertebrata</taxon>
        <taxon>Euteleostomi</taxon>
        <taxon>Amphibia</taxon>
        <taxon>Batrachia</taxon>
        <taxon>Caudata</taxon>
        <taxon>Salamandroidea</taxon>
        <taxon>Salamandridae</taxon>
        <taxon>Pleurodelinae</taxon>
        <taxon>Pleurodeles</taxon>
    </lineage>
</organism>
<feature type="non-terminal residue" evidence="1">
    <location>
        <position position="52"/>
    </location>
</feature>
<accession>A0AAV7UD78</accession>
<dbReference type="Proteomes" id="UP001066276">
    <property type="component" value="Chromosome 3_1"/>
</dbReference>
<keyword evidence="2" id="KW-1185">Reference proteome</keyword>
<comment type="caution">
    <text evidence="1">The sequence shown here is derived from an EMBL/GenBank/DDBJ whole genome shotgun (WGS) entry which is preliminary data.</text>
</comment>